<accession>A0A0V0RY07</accession>
<gene>
    <name evidence="1" type="ORF">T07_5157</name>
</gene>
<organism evidence="1 2">
    <name type="scientific">Trichinella nelsoni</name>
    <dbReference type="NCBI Taxonomy" id="6336"/>
    <lineage>
        <taxon>Eukaryota</taxon>
        <taxon>Metazoa</taxon>
        <taxon>Ecdysozoa</taxon>
        <taxon>Nematoda</taxon>
        <taxon>Enoplea</taxon>
        <taxon>Dorylaimia</taxon>
        <taxon>Trichinellida</taxon>
        <taxon>Trichinellidae</taxon>
        <taxon>Trichinella</taxon>
    </lineage>
</organism>
<name>A0A0V0RY07_9BILA</name>
<dbReference type="EMBL" id="JYDL01000061">
    <property type="protein sequence ID" value="KRX19271.1"/>
    <property type="molecule type" value="Genomic_DNA"/>
</dbReference>
<proteinExistence type="predicted"/>
<comment type="caution">
    <text evidence="1">The sequence shown here is derived from an EMBL/GenBank/DDBJ whole genome shotgun (WGS) entry which is preliminary data.</text>
</comment>
<dbReference type="Proteomes" id="UP000054630">
    <property type="component" value="Unassembled WGS sequence"/>
</dbReference>
<dbReference type="OrthoDB" id="10507733at2759"/>
<evidence type="ECO:0000313" key="1">
    <source>
        <dbReference type="EMBL" id="KRX19271.1"/>
    </source>
</evidence>
<reference evidence="1 2" key="1">
    <citation type="submission" date="2015-01" db="EMBL/GenBank/DDBJ databases">
        <title>Evolution of Trichinella species and genotypes.</title>
        <authorList>
            <person name="Korhonen P.K."/>
            <person name="Edoardo P."/>
            <person name="Giuseppe L.R."/>
            <person name="Gasser R.B."/>
        </authorList>
    </citation>
    <scope>NUCLEOTIDE SEQUENCE [LARGE SCALE GENOMIC DNA]</scope>
    <source>
        <strain evidence="1">ISS37</strain>
    </source>
</reference>
<evidence type="ECO:0000313" key="2">
    <source>
        <dbReference type="Proteomes" id="UP000054630"/>
    </source>
</evidence>
<dbReference type="AlphaFoldDB" id="A0A0V0RY07"/>
<dbReference type="STRING" id="6336.A0A0V0RY07"/>
<sequence length="60" mass="6898">MNVKLWLDRLKNYLIDCEMARSRWTRIALSFVGDDVLARLVDLGRTYCCFGQPFNGGNKG</sequence>
<keyword evidence="2" id="KW-1185">Reference proteome</keyword>
<protein>
    <submittedName>
        <fullName evidence="1">Uncharacterized protein</fullName>
    </submittedName>
</protein>